<gene>
    <name evidence="1" type="ORF">CDAR_88801</name>
</gene>
<organism evidence="1 2">
    <name type="scientific">Caerostris darwini</name>
    <dbReference type="NCBI Taxonomy" id="1538125"/>
    <lineage>
        <taxon>Eukaryota</taxon>
        <taxon>Metazoa</taxon>
        <taxon>Ecdysozoa</taxon>
        <taxon>Arthropoda</taxon>
        <taxon>Chelicerata</taxon>
        <taxon>Arachnida</taxon>
        <taxon>Araneae</taxon>
        <taxon>Araneomorphae</taxon>
        <taxon>Entelegynae</taxon>
        <taxon>Araneoidea</taxon>
        <taxon>Araneidae</taxon>
        <taxon>Caerostris</taxon>
    </lineage>
</organism>
<evidence type="ECO:0000313" key="1">
    <source>
        <dbReference type="EMBL" id="GIY23884.1"/>
    </source>
</evidence>
<sequence>MSANKMLGQQDPPFKFVIQTQILIRGEKREKDGGKRKHNDDCRARSSLRRRFRDDCQQDAWRSSPFRFILQTHVLIMINPHMESNSFKVSKTNIHETLKQLILWQNSIPLPLEGSMRRGTLETDPSSSHSDLEMTANKMLGRALHSNASFKHKS</sequence>
<dbReference type="Proteomes" id="UP001054837">
    <property type="component" value="Unassembled WGS sequence"/>
</dbReference>
<accession>A0AAV4RQS7</accession>
<proteinExistence type="predicted"/>
<keyword evidence="2" id="KW-1185">Reference proteome</keyword>
<evidence type="ECO:0000313" key="2">
    <source>
        <dbReference type="Proteomes" id="UP001054837"/>
    </source>
</evidence>
<comment type="caution">
    <text evidence="1">The sequence shown here is derived from an EMBL/GenBank/DDBJ whole genome shotgun (WGS) entry which is preliminary data.</text>
</comment>
<name>A0AAV4RQS7_9ARAC</name>
<reference evidence="1 2" key="1">
    <citation type="submission" date="2021-06" db="EMBL/GenBank/DDBJ databases">
        <title>Caerostris darwini draft genome.</title>
        <authorList>
            <person name="Kono N."/>
            <person name="Arakawa K."/>
        </authorList>
    </citation>
    <scope>NUCLEOTIDE SEQUENCE [LARGE SCALE GENOMIC DNA]</scope>
</reference>
<dbReference type="EMBL" id="BPLQ01006602">
    <property type="protein sequence ID" value="GIY23884.1"/>
    <property type="molecule type" value="Genomic_DNA"/>
</dbReference>
<dbReference type="AlphaFoldDB" id="A0AAV4RQS7"/>
<protein>
    <submittedName>
        <fullName evidence="1">Uncharacterized protein</fullName>
    </submittedName>
</protein>